<dbReference type="EMBL" id="CTEF01000001">
    <property type="protein sequence ID" value="CQD04674.1"/>
    <property type="molecule type" value="Genomic_DNA"/>
</dbReference>
<gene>
    <name evidence="1" type="ORF">BN970_00792</name>
</gene>
<evidence type="ECO:0000313" key="1">
    <source>
        <dbReference type="EMBL" id="CQD04674.1"/>
    </source>
</evidence>
<dbReference type="Pfam" id="PF11583">
    <property type="entry name" value="AurF"/>
    <property type="match status" value="1"/>
</dbReference>
<protein>
    <submittedName>
        <fullName evidence="1">p-aminobenzoate N-oxygenase AurF</fullName>
    </submittedName>
</protein>
<accession>A0A0U1D0K4</accession>
<reference evidence="1 2" key="1">
    <citation type="submission" date="2015-03" db="EMBL/GenBank/DDBJ databases">
        <authorList>
            <person name="Murphy D."/>
        </authorList>
    </citation>
    <scope>NUCLEOTIDE SEQUENCE [LARGE SCALE GENOMIC DNA]</scope>
    <source>
        <strain evidence="1 2">D16</strain>
    </source>
</reference>
<dbReference type="AlphaFoldDB" id="A0A0U1D0K4"/>
<dbReference type="GO" id="GO:0016491">
    <property type="term" value="F:oxidoreductase activity"/>
    <property type="evidence" value="ECO:0007669"/>
    <property type="project" value="InterPro"/>
</dbReference>
<dbReference type="SUPFAM" id="SSF47240">
    <property type="entry name" value="Ferritin-like"/>
    <property type="match status" value="1"/>
</dbReference>
<dbReference type="NCBIfam" id="TIGR02569">
    <property type="entry name" value="TIGR02569_actnb"/>
    <property type="match status" value="1"/>
</dbReference>
<name>A0A0U1D0K4_9MYCO</name>
<proteinExistence type="predicted"/>
<evidence type="ECO:0000313" key="2">
    <source>
        <dbReference type="Proteomes" id="UP000182227"/>
    </source>
</evidence>
<dbReference type="InterPro" id="IPR025859">
    <property type="entry name" value="AurF/CmlI"/>
</dbReference>
<organism evidence="1 2">
    <name type="scientific">Mycolicibacterium conceptionense</name>
    <dbReference type="NCBI Taxonomy" id="451644"/>
    <lineage>
        <taxon>Bacteria</taxon>
        <taxon>Bacillati</taxon>
        <taxon>Actinomycetota</taxon>
        <taxon>Actinomycetes</taxon>
        <taxon>Mycobacteriales</taxon>
        <taxon>Mycobacteriaceae</taxon>
        <taxon>Mycolicibacterium</taxon>
    </lineage>
</organism>
<dbReference type="Gene3D" id="1.10.620.20">
    <property type="entry name" value="Ribonucleotide Reductase, subunit A"/>
    <property type="match status" value="1"/>
</dbReference>
<dbReference type="InterPro" id="IPR009078">
    <property type="entry name" value="Ferritin-like_SF"/>
</dbReference>
<dbReference type="InterPro" id="IPR012348">
    <property type="entry name" value="RNR-like"/>
</dbReference>
<dbReference type="InterPro" id="IPR013402">
    <property type="entry name" value="CHP02569"/>
</dbReference>
<sequence>MTTSVRPGAGSSNAARRDAFSERLLKGSVRKSYAPVVDIDWQAPIDPDKFFLPPRIVSLYGTPLWDKMSREEQIELSRQELANTLSAGIWFENILNQSLLRKMMHQDPTSSSTHYELTELGDETRHMVMFGKAIDKIGAKPVTPRLYQRMIINTLPFFFRGSVLWVAALVGEEIFDSLQRQMMDDPELQPMVQRLMRIHVTEEARHIQFARDGLRQRTPSMRWYKRAWVANLNGVGGYFFRYLFTNKVQYARIGLDARAARRMARSSAHRREVQISGFAPLAAFLEEVGLMGRLGRRMWRRSGFLPAKTPPLTAASGSATSVEADLTEDVYDGFAILDTGDGDLYGTVLFAGTAAPGITDITPYWRPAPWAAGVVVVDALSWGDADDGLIERWQSLPEWPQMLLRALMFRLAVHALHPRSTAAAFPGLARTASLVRLIL</sequence>
<dbReference type="Proteomes" id="UP000182227">
    <property type="component" value="Unassembled WGS sequence"/>
</dbReference>